<proteinExistence type="predicted"/>
<keyword evidence="2" id="KW-0808">Transferase</keyword>
<dbReference type="Proteomes" id="UP000324358">
    <property type="component" value="Unassembled WGS sequence"/>
</dbReference>
<dbReference type="EMBL" id="VSKL01000003">
    <property type="protein sequence ID" value="TYB72765.1"/>
    <property type="molecule type" value="Genomic_DNA"/>
</dbReference>
<feature type="domain" description="Spore protein YkvP/CgeB glycosyl transferase-like" evidence="1">
    <location>
        <begin position="262"/>
        <end position="373"/>
    </location>
</feature>
<dbReference type="OrthoDB" id="6638088at2"/>
<gene>
    <name evidence="2" type="ORF">ES675_09460</name>
</gene>
<dbReference type="Pfam" id="PF13524">
    <property type="entry name" value="Glyco_trans_1_2"/>
    <property type="match status" value="1"/>
</dbReference>
<reference evidence="2 3" key="1">
    <citation type="submission" date="2019-08" db="EMBL/GenBank/DDBJ databases">
        <title>Genomes of Antarctic Bizionia species.</title>
        <authorList>
            <person name="Bowman J.P."/>
        </authorList>
    </citation>
    <scope>NUCLEOTIDE SEQUENCE [LARGE SCALE GENOMIC DNA]</scope>
    <source>
        <strain evidence="2 3">APA-1</strain>
    </source>
</reference>
<dbReference type="Gene3D" id="3.40.50.2000">
    <property type="entry name" value="Glycogen Phosphorylase B"/>
    <property type="match status" value="1"/>
</dbReference>
<comment type="caution">
    <text evidence="2">The sequence shown here is derived from an EMBL/GenBank/DDBJ whole genome shotgun (WGS) entry which is preliminary data.</text>
</comment>
<dbReference type="RefSeq" id="WP_066251014.1">
    <property type="nucleotide sequence ID" value="NZ_VSKL01000003.1"/>
</dbReference>
<organism evidence="2 3">
    <name type="scientific">Bizionia algoritergicola</name>
    <dbReference type="NCBI Taxonomy" id="291187"/>
    <lineage>
        <taxon>Bacteria</taxon>
        <taxon>Pseudomonadati</taxon>
        <taxon>Bacteroidota</taxon>
        <taxon>Flavobacteriia</taxon>
        <taxon>Flavobacteriales</taxon>
        <taxon>Flavobacteriaceae</taxon>
        <taxon>Bizionia</taxon>
    </lineage>
</organism>
<dbReference type="SUPFAM" id="SSF53756">
    <property type="entry name" value="UDP-Glycosyltransferase/glycogen phosphorylase"/>
    <property type="match status" value="1"/>
</dbReference>
<dbReference type="InterPro" id="IPR055259">
    <property type="entry name" value="YkvP/CgeB_Glyco_trans-like"/>
</dbReference>
<protein>
    <submittedName>
        <fullName evidence="2">Glycosyltransferase family 1 protein</fullName>
    </submittedName>
</protein>
<keyword evidence="3" id="KW-1185">Reference proteome</keyword>
<dbReference type="GO" id="GO:0016740">
    <property type="term" value="F:transferase activity"/>
    <property type="evidence" value="ECO:0007669"/>
    <property type="project" value="UniProtKB-KW"/>
</dbReference>
<dbReference type="AlphaFoldDB" id="A0A5D0QV85"/>
<evidence type="ECO:0000313" key="3">
    <source>
        <dbReference type="Proteomes" id="UP000324358"/>
    </source>
</evidence>
<sequence>MKILLLGEYNSSHYTLKEGLEKLGHEVLVVGHGDGFKKRKVDIKYTLKYTEGFFGKLKSVLFRLFGFDITSMDVKRQFDTFKDQLIGFDVVQLINEAAFNTTPKVEKRLLKFIFKNNKNVFLMSCGTDYVSVKYAFEKKFKYSILTPYFENKGSKKDFWHALMHLTKPYVDLHEYVYENIKGALASDLDYHIPLLGNKKYLGMMPNPINLEKLDYIDLKVTDKIVIFHGINQKNYYKKGNDIFEAALEILKKNHADKIDIITVRSLPYEAYIKAFDTAHILLDQVFAYDQGFNALEAMAKGKVVFTGAEQEWLDYYNIEEDTIAINAEPDAEKIARKLEWLILHPEKISEISKNARAFIEKEHHYVDVAKLYLEKWESKFSENATPKKL</sequence>
<evidence type="ECO:0000259" key="1">
    <source>
        <dbReference type="Pfam" id="PF13524"/>
    </source>
</evidence>
<accession>A0A5D0QV85</accession>
<name>A0A5D0QV85_9FLAO</name>
<evidence type="ECO:0000313" key="2">
    <source>
        <dbReference type="EMBL" id="TYB72765.1"/>
    </source>
</evidence>